<evidence type="ECO:0000313" key="6">
    <source>
        <dbReference type="EMBL" id="MBI4252360.1"/>
    </source>
</evidence>
<evidence type="ECO:0000256" key="2">
    <source>
        <dbReference type="ARBA" id="ARBA00022989"/>
    </source>
</evidence>
<organism evidence="6 7">
    <name type="scientific">Tectimicrobiota bacterium</name>
    <dbReference type="NCBI Taxonomy" id="2528274"/>
    <lineage>
        <taxon>Bacteria</taxon>
        <taxon>Pseudomonadati</taxon>
        <taxon>Nitrospinota/Tectimicrobiota group</taxon>
        <taxon>Candidatus Tectimicrobiota</taxon>
    </lineage>
</organism>
<name>A0A932ZVL6_UNCTE</name>
<feature type="transmembrane region" description="Helical" evidence="4">
    <location>
        <begin position="21"/>
        <end position="44"/>
    </location>
</feature>
<feature type="transmembrane region" description="Helical" evidence="4">
    <location>
        <begin position="64"/>
        <end position="83"/>
    </location>
</feature>
<sequence>MTQAKPLGAPASAPGLAPPASFPWGAMAILFFAHFVVDSLVSLLSPLLPLLREKFQLTLSQAGLLVSILSLSNALAQPLTAVVVDRWPRLPWLIVGLGGSAFAMTAIGWAPNYSLAAAALLLGGYMAGLCHPDMASRASHLSQRHKGLAVSAFVTGGRLGFALGPLVAIGVAKAFGMEWLWLYALVALVAALGVRWGLPEPPPGAQADEGGLSLLRSLRASLGEAGLPLVILTALTLCRAVVNINLMGFLPTLYVEWGLGLWSGGAANAILLFSGGLGVMLGGVLADRIGMRAIVITAQVLSFFSLVAFLASPPGLGMAVLTAVGLSMYLMMGVGIAYAQEMMPRNRGFASSIMLGVAWGLASFSVYPISKVAEQVGLHNAFWLLPGFLVASFCLALFLPKQAKRQA</sequence>
<accession>A0A932ZVL6</accession>
<feature type="transmembrane region" description="Helical" evidence="4">
    <location>
        <begin position="349"/>
        <end position="369"/>
    </location>
</feature>
<dbReference type="Gene3D" id="1.20.1250.20">
    <property type="entry name" value="MFS general substrate transporter like domains"/>
    <property type="match status" value="2"/>
</dbReference>
<dbReference type="InterPro" id="IPR020846">
    <property type="entry name" value="MFS_dom"/>
</dbReference>
<feature type="transmembrane region" description="Helical" evidence="4">
    <location>
        <begin position="266"/>
        <end position="286"/>
    </location>
</feature>
<dbReference type="Pfam" id="PF07690">
    <property type="entry name" value="MFS_1"/>
    <property type="match status" value="1"/>
</dbReference>
<feature type="transmembrane region" description="Helical" evidence="4">
    <location>
        <begin position="180"/>
        <end position="198"/>
    </location>
</feature>
<gene>
    <name evidence="6" type="ORF">HY618_07860</name>
</gene>
<feature type="transmembrane region" description="Helical" evidence="4">
    <location>
        <begin position="115"/>
        <end position="135"/>
    </location>
</feature>
<evidence type="ECO:0000256" key="4">
    <source>
        <dbReference type="SAM" id="Phobius"/>
    </source>
</evidence>
<protein>
    <submittedName>
        <fullName evidence="6">MFS transporter</fullName>
    </submittedName>
</protein>
<feature type="transmembrane region" description="Helical" evidence="4">
    <location>
        <begin position="293"/>
        <end position="311"/>
    </location>
</feature>
<keyword evidence="2 4" id="KW-1133">Transmembrane helix</keyword>
<evidence type="ECO:0000256" key="1">
    <source>
        <dbReference type="ARBA" id="ARBA00022692"/>
    </source>
</evidence>
<evidence type="ECO:0000256" key="3">
    <source>
        <dbReference type="ARBA" id="ARBA00023136"/>
    </source>
</evidence>
<feature type="domain" description="Major facilitator superfamily (MFS) profile" evidence="5">
    <location>
        <begin position="26"/>
        <end position="404"/>
    </location>
</feature>
<dbReference type="InterPro" id="IPR011701">
    <property type="entry name" value="MFS"/>
</dbReference>
<dbReference type="PANTHER" id="PTHR43129:SF1">
    <property type="entry name" value="FOSMIDOMYCIN RESISTANCE PROTEIN"/>
    <property type="match status" value="1"/>
</dbReference>
<feature type="transmembrane region" description="Helical" evidence="4">
    <location>
        <begin position="225"/>
        <end position="246"/>
    </location>
</feature>
<dbReference type="GO" id="GO:0005886">
    <property type="term" value="C:plasma membrane"/>
    <property type="evidence" value="ECO:0007669"/>
    <property type="project" value="TreeGrafter"/>
</dbReference>
<dbReference type="AlphaFoldDB" id="A0A932ZVL6"/>
<dbReference type="InterPro" id="IPR036259">
    <property type="entry name" value="MFS_trans_sf"/>
</dbReference>
<feature type="transmembrane region" description="Helical" evidence="4">
    <location>
        <begin position="381"/>
        <end position="399"/>
    </location>
</feature>
<dbReference type="SUPFAM" id="SSF103473">
    <property type="entry name" value="MFS general substrate transporter"/>
    <property type="match status" value="1"/>
</dbReference>
<feature type="transmembrane region" description="Helical" evidence="4">
    <location>
        <begin position="317"/>
        <end position="337"/>
    </location>
</feature>
<keyword evidence="3 4" id="KW-0472">Membrane</keyword>
<evidence type="ECO:0000313" key="7">
    <source>
        <dbReference type="Proteomes" id="UP000752292"/>
    </source>
</evidence>
<reference evidence="6" key="1">
    <citation type="submission" date="2020-07" db="EMBL/GenBank/DDBJ databases">
        <title>Huge and variable diversity of episymbiotic CPR bacteria and DPANN archaea in groundwater ecosystems.</title>
        <authorList>
            <person name="He C.Y."/>
            <person name="Keren R."/>
            <person name="Whittaker M."/>
            <person name="Farag I.F."/>
            <person name="Doudna J."/>
            <person name="Cate J.H.D."/>
            <person name="Banfield J.F."/>
        </authorList>
    </citation>
    <scope>NUCLEOTIDE SEQUENCE</scope>
    <source>
        <strain evidence="6">NC_groundwater_1370_Ag_S-0.2um_69_93</strain>
    </source>
</reference>
<proteinExistence type="predicted"/>
<dbReference type="CDD" id="cd17478">
    <property type="entry name" value="MFS_FsR"/>
    <property type="match status" value="1"/>
</dbReference>
<dbReference type="Proteomes" id="UP000752292">
    <property type="component" value="Unassembled WGS sequence"/>
</dbReference>
<feature type="transmembrane region" description="Helical" evidence="4">
    <location>
        <begin position="147"/>
        <end position="168"/>
    </location>
</feature>
<dbReference type="EMBL" id="JACQRX010000341">
    <property type="protein sequence ID" value="MBI4252360.1"/>
    <property type="molecule type" value="Genomic_DNA"/>
</dbReference>
<dbReference type="PANTHER" id="PTHR43129">
    <property type="entry name" value="FOSMIDOMYCIN RESISTANCE PROTEIN"/>
    <property type="match status" value="1"/>
</dbReference>
<dbReference type="GO" id="GO:0022857">
    <property type="term" value="F:transmembrane transporter activity"/>
    <property type="evidence" value="ECO:0007669"/>
    <property type="project" value="InterPro"/>
</dbReference>
<keyword evidence="1 4" id="KW-0812">Transmembrane</keyword>
<comment type="caution">
    <text evidence="6">The sequence shown here is derived from an EMBL/GenBank/DDBJ whole genome shotgun (WGS) entry which is preliminary data.</text>
</comment>
<evidence type="ECO:0000259" key="5">
    <source>
        <dbReference type="PROSITE" id="PS50850"/>
    </source>
</evidence>
<dbReference type="PROSITE" id="PS50850">
    <property type="entry name" value="MFS"/>
    <property type="match status" value="1"/>
</dbReference>